<dbReference type="RefSeq" id="WP_073442426.1">
    <property type="nucleotide sequence ID" value="NZ_FRBK01000001.1"/>
</dbReference>
<accession>A0A9X8MJU6</accession>
<dbReference type="AlphaFoldDB" id="A0A9X8MJU6"/>
<feature type="compositionally biased region" description="Acidic residues" evidence="1">
    <location>
        <begin position="500"/>
        <end position="522"/>
    </location>
</feature>
<name>A0A9X8MJU6_9ACTN</name>
<reference evidence="3" key="1">
    <citation type="submission" date="2016-11" db="EMBL/GenBank/DDBJ databases">
        <authorList>
            <person name="Jaros S."/>
            <person name="Januszkiewicz K."/>
            <person name="Wedrychowicz H."/>
        </authorList>
    </citation>
    <scope>NUCLEOTIDE SEQUENCE [LARGE SCALE GENOMIC DNA]</scope>
    <source>
        <strain evidence="3">CGMCC 4.3555</strain>
    </source>
</reference>
<proteinExistence type="predicted"/>
<dbReference type="Proteomes" id="UP000184388">
    <property type="component" value="Unassembled WGS sequence"/>
</dbReference>
<evidence type="ECO:0000256" key="1">
    <source>
        <dbReference type="SAM" id="MobiDB-lite"/>
    </source>
</evidence>
<evidence type="ECO:0000313" key="2">
    <source>
        <dbReference type="EMBL" id="SHK84366.1"/>
    </source>
</evidence>
<evidence type="ECO:0000313" key="3">
    <source>
        <dbReference type="Proteomes" id="UP000184388"/>
    </source>
</evidence>
<feature type="region of interest" description="Disordered" evidence="1">
    <location>
        <begin position="495"/>
        <end position="525"/>
    </location>
</feature>
<gene>
    <name evidence="2" type="ORF">SAMN05216268_101514</name>
</gene>
<dbReference type="EMBL" id="FRBK01000001">
    <property type="protein sequence ID" value="SHK84366.1"/>
    <property type="molecule type" value="Genomic_DNA"/>
</dbReference>
<organism evidence="2 3">
    <name type="scientific">Streptomyces yunnanensis</name>
    <dbReference type="NCBI Taxonomy" id="156453"/>
    <lineage>
        <taxon>Bacteria</taxon>
        <taxon>Bacillati</taxon>
        <taxon>Actinomycetota</taxon>
        <taxon>Actinomycetes</taxon>
        <taxon>Kitasatosporales</taxon>
        <taxon>Streptomycetaceae</taxon>
        <taxon>Streptomyces</taxon>
    </lineage>
</organism>
<sequence length="553" mass="62772">MDDHTTHDVRTADHDHATNHDYLAGRHAPEGSPAHRLHLWIARLHDVMTLFYEQFMYEGWEHEYTAASLPELEEAMLGFCSHDDGKDDGNALYAEAVAAYLGETLLEEAGGRWDWDPTAGTDGLPVVRPDPALALPPVVPLLVVGQALREKSGQVLATAVRLQRAAVRDRQREHPEWWPRRVHTPWVNTGAIISSCHAAERWRNQRMVDYLHWWAEEAGGRERWLFTPASLDALQALLRKHFRTVEDYDRVADERFWIMAAWYVGHYVVEKKDALWQYREIDPDAPPGAPHAADDHWTGSAFVSQRLRHDGHAAHPWAMLREAVAGKDLHEIVDRFPDPRPHGEYAEAPPWPEALWPQARPEHLATPALPPLTEAELAALTAADDLAGPDWCDNHRLHTWLAQRRAAFPAWADAAGGGTAAWDFSPESLDRLEDLVRGRFATYEEIAAARNDPFLVGAAWYFGEVQVRECGALWRCRPQPPEDPDDLHDVPMVQAREPAPDEDQDEDEDWEDDENDGEDDEDYVHICDPTGELRALLLRGPENHLRATLEHYG</sequence>
<comment type="caution">
    <text evidence="2">The sequence shown here is derived from an EMBL/GenBank/DDBJ whole genome shotgun (WGS) entry which is preliminary data.</text>
</comment>
<protein>
    <submittedName>
        <fullName evidence="2">Uncharacterized protein</fullName>
    </submittedName>
</protein>